<keyword evidence="1" id="KW-0614">Plasmid</keyword>
<geneLocation type="plasmid" evidence="1">
    <name>pM7012</name>
</geneLocation>
<dbReference type="RefSeq" id="WP_023842779.1">
    <property type="nucleotide sequence ID" value="NC_022995.1"/>
</dbReference>
<reference evidence="1" key="1">
    <citation type="journal article" date="2014" name="Microbiology">
        <title>A 2,4-dichlorophenoxyacetic acid degradation plasmid pM7012 discloses distribution of an unclassified megaplasmid group across bacterial species.</title>
        <authorList>
            <person name="Sakai Y."/>
            <person name="Ogawa N."/>
            <person name="Shimomura Y."/>
            <person name="Fujii T."/>
        </authorList>
    </citation>
    <scope>NUCLEOTIDE SEQUENCE</scope>
    <source>
        <strain evidence="1">M701</strain>
    </source>
</reference>
<name>V5YPN5_9BURK</name>
<sequence>MAKPQSKVEDYVSRINSANVKVGMAWMPCEFVRDAEGRIRVTMLADIEFDAAKRDEQWHLSLEEAAQGRFDQIEPNRKLVLIDASPDETRDLEAFPFIQTLKRDIARVEAEPACAA</sequence>
<dbReference type="AlphaFoldDB" id="V5YPN5"/>
<reference evidence="1" key="2">
    <citation type="submission" date="2024-06" db="EMBL/GenBank/DDBJ databases">
        <authorList>
            <person name="Sakai Y."/>
            <person name="Fujii T."/>
        </authorList>
    </citation>
    <scope>NUCLEOTIDE SEQUENCE</scope>
    <source>
        <strain evidence="1">M701</strain>
        <plasmid evidence="1">pM7012</plasmid>
    </source>
</reference>
<dbReference type="EMBL" id="AB853026">
    <property type="protein sequence ID" value="BAO19239.1"/>
    <property type="molecule type" value="Genomic_DNA"/>
</dbReference>
<organism evidence="1">
    <name type="scientific">Burkholderia sp. M701</name>
    <dbReference type="NCBI Taxonomy" id="326454"/>
    <lineage>
        <taxon>Bacteria</taxon>
        <taxon>Pseudomonadati</taxon>
        <taxon>Pseudomonadota</taxon>
        <taxon>Betaproteobacteria</taxon>
        <taxon>Burkholderiales</taxon>
        <taxon>Burkholderiaceae</taxon>
        <taxon>Burkholderia</taxon>
    </lineage>
</organism>
<protein>
    <submittedName>
        <fullName evidence="1">Uncharacterized protein</fullName>
    </submittedName>
</protein>
<proteinExistence type="predicted"/>
<evidence type="ECO:0000313" key="1">
    <source>
        <dbReference type="EMBL" id="BAO19239.1"/>
    </source>
</evidence>
<accession>V5YPN5</accession>